<dbReference type="PANTHER" id="PTHR45640:SF7">
    <property type="entry name" value="HEAT SHOCK PROTEIN BETA-1"/>
    <property type="match status" value="1"/>
</dbReference>
<keyword evidence="6" id="KW-1185">Reference proteome</keyword>
<dbReference type="AlphaFoldDB" id="A0AAW0PZR7"/>
<dbReference type="InterPro" id="IPR002068">
    <property type="entry name" value="A-crystallin/Hsp20_dom"/>
</dbReference>
<sequence length="242" mass="26556">MNNQVKSCAVSGEHDTAAFVYPLRNWWDPSRRFNDQASGLLPLLDLGSPQRTDWLEGSQWPCTGQGTVPCPTSRGPCTIPTPGWSGGVQMEGRHEERPDLHGFVARCFTRKYRLPAETDVTKIVSVLSVDGILTVEAPVPKPSVPTTIIIPIKVEEEASEGQQEAENSPFPDKSKAAEVHEESSANGEKQDEGKREEDGSENAASRDQEGVESHEDVQEKKTEEKTSPSEEGKSCEISQEIL</sequence>
<accession>A0AAW0PZR7</accession>
<dbReference type="PROSITE" id="PS01031">
    <property type="entry name" value="SHSP"/>
    <property type="match status" value="1"/>
</dbReference>
<feature type="domain" description="SHSP" evidence="4">
    <location>
        <begin position="1"/>
        <end position="155"/>
    </location>
</feature>
<gene>
    <name evidence="5" type="ORF">WMY93_004404</name>
</gene>
<evidence type="ECO:0000256" key="3">
    <source>
        <dbReference type="SAM" id="MobiDB-lite"/>
    </source>
</evidence>
<comment type="similarity">
    <text evidence="1 2">Belongs to the small heat shock protein (HSP20) family.</text>
</comment>
<name>A0AAW0PZR7_9GOBI</name>
<organism evidence="5 6">
    <name type="scientific">Mugilogobius chulae</name>
    <name type="common">yellowstripe goby</name>
    <dbReference type="NCBI Taxonomy" id="88201"/>
    <lineage>
        <taxon>Eukaryota</taxon>
        <taxon>Metazoa</taxon>
        <taxon>Chordata</taxon>
        <taxon>Craniata</taxon>
        <taxon>Vertebrata</taxon>
        <taxon>Euteleostomi</taxon>
        <taxon>Actinopterygii</taxon>
        <taxon>Neopterygii</taxon>
        <taxon>Teleostei</taxon>
        <taxon>Neoteleostei</taxon>
        <taxon>Acanthomorphata</taxon>
        <taxon>Gobiaria</taxon>
        <taxon>Gobiiformes</taxon>
        <taxon>Gobioidei</taxon>
        <taxon>Gobiidae</taxon>
        <taxon>Gobionellinae</taxon>
        <taxon>Mugilogobius</taxon>
    </lineage>
</organism>
<feature type="compositionally biased region" description="Basic and acidic residues" evidence="3">
    <location>
        <begin position="204"/>
        <end position="234"/>
    </location>
</feature>
<reference evidence="6" key="1">
    <citation type="submission" date="2024-04" db="EMBL/GenBank/DDBJ databases">
        <title>Salinicola lusitanus LLJ914,a marine bacterium isolated from the Okinawa Trough.</title>
        <authorList>
            <person name="Li J."/>
        </authorList>
    </citation>
    <scope>NUCLEOTIDE SEQUENCE [LARGE SCALE GENOMIC DNA]</scope>
</reference>
<evidence type="ECO:0000256" key="1">
    <source>
        <dbReference type="PROSITE-ProRule" id="PRU00285"/>
    </source>
</evidence>
<feature type="region of interest" description="Disordered" evidence="3">
    <location>
        <begin position="157"/>
        <end position="242"/>
    </location>
</feature>
<dbReference type="SUPFAM" id="SSF49764">
    <property type="entry name" value="HSP20-like chaperones"/>
    <property type="match status" value="1"/>
</dbReference>
<dbReference type="InterPro" id="IPR008978">
    <property type="entry name" value="HSP20-like_chaperone"/>
</dbReference>
<dbReference type="Pfam" id="PF00011">
    <property type="entry name" value="HSP20"/>
    <property type="match status" value="1"/>
</dbReference>
<protein>
    <recommendedName>
        <fullName evidence="4">SHSP domain-containing protein</fullName>
    </recommendedName>
</protein>
<dbReference type="GO" id="GO:0042026">
    <property type="term" value="P:protein refolding"/>
    <property type="evidence" value="ECO:0007669"/>
    <property type="project" value="TreeGrafter"/>
</dbReference>
<dbReference type="GO" id="GO:0009408">
    <property type="term" value="P:response to heat"/>
    <property type="evidence" value="ECO:0007669"/>
    <property type="project" value="TreeGrafter"/>
</dbReference>
<evidence type="ECO:0000313" key="6">
    <source>
        <dbReference type="Proteomes" id="UP001460270"/>
    </source>
</evidence>
<dbReference type="PANTHER" id="PTHR45640">
    <property type="entry name" value="HEAT SHOCK PROTEIN HSP-12.2-RELATED"/>
    <property type="match status" value="1"/>
</dbReference>
<dbReference type="Proteomes" id="UP001460270">
    <property type="component" value="Unassembled WGS sequence"/>
</dbReference>
<dbReference type="GO" id="GO:0043066">
    <property type="term" value="P:negative regulation of apoptotic process"/>
    <property type="evidence" value="ECO:0007669"/>
    <property type="project" value="TreeGrafter"/>
</dbReference>
<feature type="compositionally biased region" description="Basic and acidic residues" evidence="3">
    <location>
        <begin position="172"/>
        <end position="197"/>
    </location>
</feature>
<dbReference type="GO" id="GO:0005737">
    <property type="term" value="C:cytoplasm"/>
    <property type="evidence" value="ECO:0007669"/>
    <property type="project" value="TreeGrafter"/>
</dbReference>
<dbReference type="Gene3D" id="2.60.40.790">
    <property type="match status" value="1"/>
</dbReference>
<dbReference type="InterPro" id="IPR001436">
    <property type="entry name" value="Alpha-crystallin/sHSP_animal"/>
</dbReference>
<evidence type="ECO:0000256" key="2">
    <source>
        <dbReference type="RuleBase" id="RU003616"/>
    </source>
</evidence>
<dbReference type="GO" id="GO:0005634">
    <property type="term" value="C:nucleus"/>
    <property type="evidence" value="ECO:0007669"/>
    <property type="project" value="TreeGrafter"/>
</dbReference>
<proteinExistence type="inferred from homology"/>
<dbReference type="GO" id="GO:0051082">
    <property type="term" value="F:unfolded protein binding"/>
    <property type="evidence" value="ECO:0007669"/>
    <property type="project" value="TreeGrafter"/>
</dbReference>
<comment type="caution">
    <text evidence="5">The sequence shown here is derived from an EMBL/GenBank/DDBJ whole genome shotgun (WGS) entry which is preliminary data.</text>
</comment>
<evidence type="ECO:0000313" key="5">
    <source>
        <dbReference type="EMBL" id="KAK7933508.1"/>
    </source>
</evidence>
<dbReference type="PRINTS" id="PR00299">
    <property type="entry name" value="ACRYSTALLIN"/>
</dbReference>
<evidence type="ECO:0000259" key="4">
    <source>
        <dbReference type="PROSITE" id="PS01031"/>
    </source>
</evidence>
<dbReference type="EMBL" id="JBBPFD010000003">
    <property type="protein sequence ID" value="KAK7933508.1"/>
    <property type="molecule type" value="Genomic_DNA"/>
</dbReference>